<comment type="caution">
    <text evidence="3">The sequence shown here is derived from an EMBL/GenBank/DDBJ whole genome shotgun (WGS) entry which is preliminary data.</text>
</comment>
<dbReference type="RefSeq" id="WP_168722304.1">
    <property type="nucleotide sequence ID" value="NZ_JAAXPN010000007.1"/>
</dbReference>
<protein>
    <submittedName>
        <fullName evidence="3">Uncharacterized protein</fullName>
    </submittedName>
</protein>
<organism evidence="3 4">
    <name type="scientific">Periweissella fabalis</name>
    <dbReference type="NCBI Taxonomy" id="1070421"/>
    <lineage>
        <taxon>Bacteria</taxon>
        <taxon>Bacillati</taxon>
        <taxon>Bacillota</taxon>
        <taxon>Bacilli</taxon>
        <taxon>Lactobacillales</taxon>
        <taxon>Lactobacillaceae</taxon>
        <taxon>Periweissella</taxon>
    </lineage>
</organism>
<dbReference type="EMBL" id="JAAXPN010000007">
    <property type="protein sequence ID" value="NKZ24508.1"/>
    <property type="molecule type" value="Genomic_DNA"/>
</dbReference>
<feature type="transmembrane region" description="Helical" evidence="2">
    <location>
        <begin position="37"/>
        <end position="56"/>
    </location>
</feature>
<evidence type="ECO:0000313" key="4">
    <source>
        <dbReference type="Proteomes" id="UP000549765"/>
    </source>
</evidence>
<sequence>MTKKEPDMLKGTQTRHERETQAYQAEVHRKRLTRTKIISMLLVIVVIILVLDGLQFNKKAHNKSTEEAISQAVTKSDKTSKMSSASSQIQPSNIFGEAATEIAPDKYIKDIYGKTQALYLIVGDSSDMRVQQLAQILKKDHSTLHTRVPVYFIDANRYLHSNDAQQKIATLQLLNGLGLAKVNGNSIPSQVKFTSTMYANKLTKVNDKAAYTSYTADENTFTDSNALQSFLVAANGKLGVN</sequence>
<dbReference type="AlphaFoldDB" id="A0A7X6N2I4"/>
<keyword evidence="4" id="KW-1185">Reference proteome</keyword>
<reference evidence="3 4" key="1">
    <citation type="submission" date="2020-04" db="EMBL/GenBank/DDBJ databases">
        <title>MicrobeNet Type strains.</title>
        <authorList>
            <person name="Nicholson A.C."/>
        </authorList>
    </citation>
    <scope>NUCLEOTIDE SEQUENCE [LARGE SCALE GENOMIC DNA]</scope>
    <source>
        <strain evidence="3 4">CCUG 61472</strain>
    </source>
</reference>
<feature type="region of interest" description="Disordered" evidence="1">
    <location>
        <begin position="1"/>
        <end position="23"/>
    </location>
</feature>
<keyword evidence="2" id="KW-1133">Transmembrane helix</keyword>
<evidence type="ECO:0000313" key="3">
    <source>
        <dbReference type="EMBL" id="NKZ24508.1"/>
    </source>
</evidence>
<name>A0A7X6N2I4_9LACO</name>
<feature type="compositionally biased region" description="Basic and acidic residues" evidence="1">
    <location>
        <begin position="1"/>
        <end position="20"/>
    </location>
</feature>
<keyword evidence="2" id="KW-0812">Transmembrane</keyword>
<proteinExistence type="predicted"/>
<dbReference type="Proteomes" id="UP000549765">
    <property type="component" value="Unassembled WGS sequence"/>
</dbReference>
<accession>A0A7X6N2I4</accession>
<evidence type="ECO:0000256" key="1">
    <source>
        <dbReference type="SAM" id="MobiDB-lite"/>
    </source>
</evidence>
<evidence type="ECO:0000256" key="2">
    <source>
        <dbReference type="SAM" id="Phobius"/>
    </source>
</evidence>
<keyword evidence="2" id="KW-0472">Membrane</keyword>
<feature type="region of interest" description="Disordered" evidence="1">
    <location>
        <begin position="69"/>
        <end position="88"/>
    </location>
</feature>
<gene>
    <name evidence="3" type="ORF">HF964_06825</name>
</gene>